<evidence type="ECO:0000313" key="2">
    <source>
        <dbReference type="EMBL" id="SVB29063.1"/>
    </source>
</evidence>
<dbReference type="AlphaFoldDB" id="A0A382CUS2"/>
<sequence length="35" mass="3815">MDIMAYGVGEIVFGILFFTALFTATFTLVPLKVTS</sequence>
<reference evidence="2" key="1">
    <citation type="submission" date="2018-05" db="EMBL/GenBank/DDBJ databases">
        <authorList>
            <person name="Lanie J.A."/>
            <person name="Ng W.-L."/>
            <person name="Kazmierczak K.M."/>
            <person name="Andrzejewski T.M."/>
            <person name="Davidsen T.M."/>
            <person name="Wayne K.J."/>
            <person name="Tettelin H."/>
            <person name="Glass J.I."/>
            <person name="Rusch D."/>
            <person name="Podicherti R."/>
            <person name="Tsui H.-C.T."/>
            <person name="Winkler M.E."/>
        </authorList>
    </citation>
    <scope>NUCLEOTIDE SEQUENCE</scope>
</reference>
<dbReference type="EMBL" id="UINC01035909">
    <property type="protein sequence ID" value="SVB29063.1"/>
    <property type="molecule type" value="Genomic_DNA"/>
</dbReference>
<feature type="transmembrane region" description="Helical" evidence="1">
    <location>
        <begin position="12"/>
        <end position="31"/>
    </location>
</feature>
<name>A0A382CUS2_9ZZZZ</name>
<proteinExistence type="predicted"/>
<evidence type="ECO:0000256" key="1">
    <source>
        <dbReference type="SAM" id="Phobius"/>
    </source>
</evidence>
<organism evidence="2">
    <name type="scientific">marine metagenome</name>
    <dbReference type="NCBI Taxonomy" id="408172"/>
    <lineage>
        <taxon>unclassified sequences</taxon>
        <taxon>metagenomes</taxon>
        <taxon>ecological metagenomes</taxon>
    </lineage>
</organism>
<keyword evidence="1" id="KW-1133">Transmembrane helix</keyword>
<keyword evidence="1" id="KW-0472">Membrane</keyword>
<protein>
    <submittedName>
        <fullName evidence="2">Uncharacterized protein</fullName>
    </submittedName>
</protein>
<gene>
    <name evidence="2" type="ORF">METZ01_LOCUS181917</name>
</gene>
<accession>A0A382CUS2</accession>
<keyword evidence="1" id="KW-0812">Transmembrane</keyword>